<dbReference type="InterPro" id="IPR003441">
    <property type="entry name" value="NAC-dom"/>
</dbReference>
<evidence type="ECO:0000256" key="2">
    <source>
        <dbReference type="ARBA" id="ARBA00023125"/>
    </source>
</evidence>
<keyword evidence="2" id="KW-0238">DNA-binding</keyword>
<gene>
    <name evidence="6" type="ORF">MUK42_06140</name>
</gene>
<evidence type="ECO:0000313" key="7">
    <source>
        <dbReference type="Proteomes" id="UP001055439"/>
    </source>
</evidence>
<reference evidence="6" key="1">
    <citation type="submission" date="2022-05" db="EMBL/GenBank/DDBJ databases">
        <title>The Musa troglodytarum L. genome provides insights into the mechanism of non-climacteric behaviour and enrichment of carotenoids.</title>
        <authorList>
            <person name="Wang J."/>
        </authorList>
    </citation>
    <scope>NUCLEOTIDE SEQUENCE</scope>
    <source>
        <tissue evidence="6">Leaf</tissue>
    </source>
</reference>
<protein>
    <submittedName>
        <fullName evidence="6">No apical meristem (NAM) protein</fullName>
    </submittedName>
</protein>
<dbReference type="InterPro" id="IPR036093">
    <property type="entry name" value="NAC_dom_sf"/>
</dbReference>
<keyword evidence="3" id="KW-0804">Transcription</keyword>
<keyword evidence="7" id="KW-1185">Reference proteome</keyword>
<accession>A0A9E7HWF4</accession>
<dbReference type="AlphaFoldDB" id="A0A9E7HWF4"/>
<dbReference type="EMBL" id="CP097510">
    <property type="protein sequence ID" value="URE41220.1"/>
    <property type="molecule type" value="Genomic_DNA"/>
</dbReference>
<feature type="domain" description="NAC" evidence="5">
    <location>
        <begin position="57"/>
        <end position="213"/>
    </location>
</feature>
<evidence type="ECO:0000313" key="6">
    <source>
        <dbReference type="EMBL" id="URE41220.1"/>
    </source>
</evidence>
<dbReference type="PROSITE" id="PS51005">
    <property type="entry name" value="NAC"/>
    <property type="match status" value="1"/>
</dbReference>
<dbReference type="Gene3D" id="2.170.150.80">
    <property type="entry name" value="NAC domain"/>
    <property type="match status" value="1"/>
</dbReference>
<evidence type="ECO:0000256" key="1">
    <source>
        <dbReference type="ARBA" id="ARBA00023015"/>
    </source>
</evidence>
<evidence type="ECO:0000256" key="3">
    <source>
        <dbReference type="ARBA" id="ARBA00023163"/>
    </source>
</evidence>
<dbReference type="OrthoDB" id="643388at2759"/>
<sequence>MARTWLITGRGIVRKVKNANCFDNDQIKDLGVGANRECPNCKHLIDNSDVTSVWPGLPAGVRFDPSDVELLEHLAGKIGLENSKLHMLIDEFIPMLDEDEGICYTHPENLPGAKKDGSSIHFFHRISNAYGTGQHKRRKINQHACSEECVRWHKTGKTKRVLENGWKKIMVLYRSSKRGSKPARANWVMHQYHLGTEEDEKEGELVVSKIFYQHSTNHLEKTETDLVNEESNVFTVKIGPRTPNTNTPQPPRQKRALCIRSMDIEEHCPTSGAPLLPLSISQWTGEVETPACWAGESQAVDEPDPINSQESLLCHEVLDFFPNFEDSSLHVNGTNLNWGRNVPASVIDGAVCKFSDLDNILIDTPPDFQLSIRFTSRLAIWLTGKLNGLAGPILDSIASVSPSDV</sequence>
<dbReference type="PANTHER" id="PTHR31079">
    <property type="entry name" value="NAC DOMAIN-CONTAINING PROTEIN 73"/>
    <property type="match status" value="1"/>
</dbReference>
<keyword evidence="4" id="KW-0539">Nucleus</keyword>
<keyword evidence="1" id="KW-0805">Transcription regulation</keyword>
<evidence type="ECO:0000256" key="4">
    <source>
        <dbReference type="ARBA" id="ARBA00023242"/>
    </source>
</evidence>
<evidence type="ECO:0000259" key="5">
    <source>
        <dbReference type="PROSITE" id="PS51005"/>
    </source>
</evidence>
<dbReference type="FunFam" id="2.170.150.80:FF:000009">
    <property type="entry name" value="NAC domain-containing protein 8"/>
    <property type="match status" value="1"/>
</dbReference>
<dbReference type="GO" id="GO:0000976">
    <property type="term" value="F:transcription cis-regulatory region binding"/>
    <property type="evidence" value="ECO:0007669"/>
    <property type="project" value="TreeGrafter"/>
</dbReference>
<dbReference type="GO" id="GO:0003700">
    <property type="term" value="F:DNA-binding transcription factor activity"/>
    <property type="evidence" value="ECO:0007669"/>
    <property type="project" value="InterPro"/>
</dbReference>
<dbReference type="Proteomes" id="UP001055439">
    <property type="component" value="Chromosome 8"/>
</dbReference>
<name>A0A9E7HWF4_9LILI</name>
<organism evidence="6 7">
    <name type="scientific">Musa troglodytarum</name>
    <name type="common">fe'i banana</name>
    <dbReference type="NCBI Taxonomy" id="320322"/>
    <lineage>
        <taxon>Eukaryota</taxon>
        <taxon>Viridiplantae</taxon>
        <taxon>Streptophyta</taxon>
        <taxon>Embryophyta</taxon>
        <taxon>Tracheophyta</taxon>
        <taxon>Spermatophyta</taxon>
        <taxon>Magnoliopsida</taxon>
        <taxon>Liliopsida</taxon>
        <taxon>Zingiberales</taxon>
        <taxon>Musaceae</taxon>
        <taxon>Musa</taxon>
    </lineage>
</organism>
<dbReference type="SUPFAM" id="SSF101941">
    <property type="entry name" value="NAC domain"/>
    <property type="match status" value="1"/>
</dbReference>
<dbReference type="GO" id="GO:0005634">
    <property type="term" value="C:nucleus"/>
    <property type="evidence" value="ECO:0007669"/>
    <property type="project" value="TreeGrafter"/>
</dbReference>
<dbReference type="Pfam" id="PF02365">
    <property type="entry name" value="NAM"/>
    <property type="match status" value="1"/>
</dbReference>
<dbReference type="InterPro" id="IPR044799">
    <property type="entry name" value="SOG1-like"/>
</dbReference>
<dbReference type="PANTHER" id="PTHR31079:SF2">
    <property type="entry name" value="NAC DOMAIN CONTAINING PROTEIN 44-RELATED"/>
    <property type="match status" value="1"/>
</dbReference>
<proteinExistence type="predicted"/>